<proteinExistence type="predicted"/>
<protein>
    <recommendedName>
        <fullName evidence="2">Lipoprotein</fullName>
    </recommendedName>
</protein>
<evidence type="ECO:0008006" key="2">
    <source>
        <dbReference type="Google" id="ProtNLM"/>
    </source>
</evidence>
<sequence length="168" mass="18920">MKKIFILAAVILYISCNNDVESKQATLISANINVYLKNSAGENILNTDKYPENNISIKYLIAGKELGYGYDTPSAILDNPKGFFLGILSENETGKGMRVFLNSDASEEYPITYIHWNSIETDIIKTKYKRGNGNDGTYVILEKVWLNDVLVWEVEKQGQTNNNITIVK</sequence>
<dbReference type="AlphaFoldDB" id="A0AB39WF06"/>
<dbReference type="EMBL" id="CP165627">
    <property type="protein sequence ID" value="XDV00571.1"/>
    <property type="molecule type" value="Genomic_DNA"/>
</dbReference>
<organism evidence="1">
    <name type="scientific">Flavobacterium sp. WC2429</name>
    <dbReference type="NCBI Taxonomy" id="3234140"/>
    <lineage>
        <taxon>Bacteria</taxon>
        <taxon>Pseudomonadati</taxon>
        <taxon>Bacteroidota</taxon>
        <taxon>Flavobacteriia</taxon>
        <taxon>Flavobacteriales</taxon>
        <taxon>Flavobacteriaceae</taxon>
        <taxon>Flavobacterium</taxon>
    </lineage>
</organism>
<gene>
    <name evidence="1" type="ORF">AB3G32_09515</name>
</gene>
<name>A0AB39WF06_9FLAO</name>
<evidence type="ECO:0000313" key="1">
    <source>
        <dbReference type="EMBL" id="XDV00571.1"/>
    </source>
</evidence>
<dbReference type="RefSeq" id="WP_369764660.1">
    <property type="nucleotide sequence ID" value="NZ_CP165627.1"/>
</dbReference>
<accession>A0AB39WF06</accession>
<reference evidence="1" key="1">
    <citation type="submission" date="2024-07" db="EMBL/GenBank/DDBJ databases">
        <authorList>
            <person name="Biller S.J."/>
        </authorList>
    </citation>
    <scope>NUCLEOTIDE SEQUENCE</scope>
    <source>
        <strain evidence="1">WC2429</strain>
    </source>
</reference>